<evidence type="ECO:0000313" key="2">
    <source>
        <dbReference type="EMBL" id="EPR73967.1"/>
    </source>
</evidence>
<accession>S7VX31</accession>
<protein>
    <recommendedName>
        <fullName evidence="1">DUF4145 domain-containing protein</fullName>
    </recommendedName>
</protein>
<keyword evidence="3" id="KW-1185">Reference proteome</keyword>
<evidence type="ECO:0000313" key="3">
    <source>
        <dbReference type="Proteomes" id="UP000014962"/>
    </source>
</evidence>
<dbReference type="InterPro" id="IPR025285">
    <property type="entry name" value="DUF4145"/>
</dbReference>
<organism evidence="2 3">
    <name type="scientific">Winogradskyella psychrotolerans RS-3</name>
    <dbReference type="NCBI Taxonomy" id="641526"/>
    <lineage>
        <taxon>Bacteria</taxon>
        <taxon>Pseudomonadati</taxon>
        <taxon>Bacteroidota</taxon>
        <taxon>Flavobacteriia</taxon>
        <taxon>Flavobacteriales</taxon>
        <taxon>Flavobacteriaceae</taxon>
        <taxon>Winogradskyella</taxon>
    </lineage>
</organism>
<proteinExistence type="predicted"/>
<dbReference type="Proteomes" id="UP000014962">
    <property type="component" value="Unassembled WGS sequence"/>
</dbReference>
<dbReference type="RefSeq" id="WP_020897601.1">
    <property type="nucleotide sequence ID" value="NZ_ATMR01000063.1"/>
</dbReference>
<dbReference type="AlphaFoldDB" id="S7VX31"/>
<feature type="domain" description="DUF4145" evidence="1">
    <location>
        <begin position="97"/>
        <end position="185"/>
    </location>
</feature>
<dbReference type="OrthoDB" id="1417974at2"/>
<gene>
    <name evidence="2" type="ORF">ADIWIN_1023</name>
</gene>
<dbReference type="EMBL" id="ATMR01000063">
    <property type="protein sequence ID" value="EPR73967.1"/>
    <property type="molecule type" value="Genomic_DNA"/>
</dbReference>
<dbReference type="Pfam" id="PF13643">
    <property type="entry name" value="DUF4145"/>
    <property type="match status" value="1"/>
</dbReference>
<reference evidence="2 3" key="1">
    <citation type="journal article" date="2013" name="Genome Announc.">
        <title>Draft Genome Sequence of Winogradskyella psychrotolerans RS-3T, Isolated from the Marine Transect of Kongsfjorden, Ny-Alesund, Svalbard, Arctic Ocean.</title>
        <authorList>
            <person name="Kumar Pinnaka A."/>
            <person name="Ara S."/>
            <person name="Singh A."/>
            <person name="Shivaji S."/>
        </authorList>
    </citation>
    <scope>NUCLEOTIDE SEQUENCE [LARGE SCALE GENOMIC DNA]</scope>
    <source>
        <strain evidence="2 3">RS-3</strain>
    </source>
</reference>
<sequence length="210" mass="23501">MFYKIDGIKNSSTPSVSLECPHCGHFGAFQNVGTDSGINTKGQTHYFGQRQCPRPQCKGHIFTVSLGGNLITSYPPRLISFDTSNIPAKILESFQEAILCHGNDCLKASAIMIRKTLEEICNDKSATGNNLYKRLENLSTAIVLPVELREAMQELRLLGNDAAHIEAQTYDEIGKDEIEISIEFTKEILKGIYQYDSLLTRLRSLKKKEE</sequence>
<name>S7VX31_9FLAO</name>
<evidence type="ECO:0000259" key="1">
    <source>
        <dbReference type="Pfam" id="PF13643"/>
    </source>
</evidence>
<comment type="caution">
    <text evidence="2">The sequence shown here is derived from an EMBL/GenBank/DDBJ whole genome shotgun (WGS) entry which is preliminary data.</text>
</comment>
<dbReference type="PATRIC" id="fig|641526.4.peg.1014"/>
<dbReference type="eggNOG" id="COG1413">
    <property type="taxonomic scope" value="Bacteria"/>
</dbReference>